<feature type="domain" description="Amidohydrolase-related" evidence="1">
    <location>
        <begin position="328"/>
        <end position="648"/>
    </location>
</feature>
<sequence length="688" mass="75327">MRIVTLGILLSLLAGCSKPPVTDVAKSQPDTAKVQQEQRFNVLLNGNVVGHLYATQQGNDISIDFDFKSNGRGPAYKEQISLNDQGIPQSWQISGNTTFGNPVEEQMQIHAGQATWRDATGPGEARVESSALYVPQNSSPYQAYIMTRALMNTEGKRMAALPAGTMRLTALETLTLDNDKGPVTLNTFALSGAQLDPDYLILDDKKQFFAYITPRLIVIREGYEADEAKLRQLSAKYSTERFEAIQSEFAHQYQGAVRIRNVRVFEPQTLSLSAPVSVLVEGEKIAAIEPLEMATQAGETEIDGAGGTLVAGLYEMHSHTGDDDALMNVLAGVTTVRDMGNALEVLDELKGKIDSGVLAGPRITRYGMIEGKSPSNNNNGILVASQEQAIEAVHTYAKHGFEGIKLYNSMKGEWAPAIAEEAKRLNMRVTGHVPAFSNANAMIRAGFDEMTHINQVMLGWVLKPDEDTRTLLRLTALDRLPALDLTSPAVQETLDLMVEHNVTIDPTLAIHEYLLLSRNGETRAGVRDYIEHMPPGVQRSAKVSLAKIASPEQDQAYRGAYEQILTVLKMMKERGIKLLPGTDLGGAFNLHRELELYEQLGFSPAELLKLGSYDMANYLGHSDRGSIEPGKLADFFLVPSNPTENINAIKTISLVSRGGVFYYPSEVYPSFGIKPFTDIPKVQGPASL</sequence>
<dbReference type="PROSITE" id="PS51257">
    <property type="entry name" value="PROKAR_LIPOPROTEIN"/>
    <property type="match status" value="1"/>
</dbReference>
<dbReference type="SUPFAM" id="SSF51338">
    <property type="entry name" value="Composite domain of metallo-dependent hydrolases"/>
    <property type="match status" value="1"/>
</dbReference>
<accession>A0ABS3CW13</accession>
<dbReference type="PANTHER" id="PTHR43135:SF3">
    <property type="entry name" value="ALPHA-D-RIBOSE 1-METHYLPHOSPHONATE 5-TRIPHOSPHATE DIPHOSPHATASE"/>
    <property type="match status" value="1"/>
</dbReference>
<dbReference type="InterPro" id="IPR032466">
    <property type="entry name" value="Metal_Hydrolase"/>
</dbReference>
<dbReference type="Pfam" id="PF01979">
    <property type="entry name" value="Amidohydro_1"/>
    <property type="match status" value="1"/>
</dbReference>
<dbReference type="Gene3D" id="2.30.40.10">
    <property type="entry name" value="Urease, subunit C, domain 1"/>
    <property type="match status" value="1"/>
</dbReference>
<dbReference type="RefSeq" id="WP_206595231.1">
    <property type="nucleotide sequence ID" value="NZ_JAFKCS010000016.1"/>
</dbReference>
<protein>
    <submittedName>
        <fullName evidence="2">Amidohydrolase family protein</fullName>
    </submittedName>
</protein>
<evidence type="ECO:0000313" key="3">
    <source>
        <dbReference type="Proteomes" id="UP000663992"/>
    </source>
</evidence>
<keyword evidence="3" id="KW-1185">Reference proteome</keyword>
<dbReference type="InterPro" id="IPR051781">
    <property type="entry name" value="Metallo-dep_Hydrolase"/>
</dbReference>
<dbReference type="InterPro" id="IPR006680">
    <property type="entry name" value="Amidohydro-rel"/>
</dbReference>
<reference evidence="2 3" key="1">
    <citation type="submission" date="2021-03" db="EMBL/GenBank/DDBJ databases">
        <title>novel species isolated from a fishpond in China.</title>
        <authorList>
            <person name="Lu H."/>
            <person name="Cai Z."/>
        </authorList>
    </citation>
    <scope>NUCLEOTIDE SEQUENCE [LARGE SCALE GENOMIC DNA]</scope>
    <source>
        <strain evidence="2 3">Y57</strain>
    </source>
</reference>
<dbReference type="Proteomes" id="UP000663992">
    <property type="component" value="Unassembled WGS sequence"/>
</dbReference>
<comment type="caution">
    <text evidence="2">The sequence shown here is derived from an EMBL/GenBank/DDBJ whole genome shotgun (WGS) entry which is preliminary data.</text>
</comment>
<dbReference type="PANTHER" id="PTHR43135">
    <property type="entry name" value="ALPHA-D-RIBOSE 1-METHYLPHOSPHONATE 5-TRIPHOSPHATE DIPHOSPHATASE"/>
    <property type="match status" value="1"/>
</dbReference>
<evidence type="ECO:0000259" key="1">
    <source>
        <dbReference type="Pfam" id="PF01979"/>
    </source>
</evidence>
<proteinExistence type="predicted"/>
<name>A0ABS3CW13_9ALTE</name>
<evidence type="ECO:0000313" key="2">
    <source>
        <dbReference type="EMBL" id="MBN7821283.1"/>
    </source>
</evidence>
<gene>
    <name evidence="2" type="ORF">J0A65_15525</name>
</gene>
<dbReference type="Gene3D" id="3.20.20.140">
    <property type="entry name" value="Metal-dependent hydrolases"/>
    <property type="match status" value="1"/>
</dbReference>
<organism evidence="2 3">
    <name type="scientific">Bowmanella yangjiangensis</name>
    <dbReference type="NCBI Taxonomy" id="2811230"/>
    <lineage>
        <taxon>Bacteria</taxon>
        <taxon>Pseudomonadati</taxon>
        <taxon>Pseudomonadota</taxon>
        <taxon>Gammaproteobacteria</taxon>
        <taxon>Alteromonadales</taxon>
        <taxon>Alteromonadaceae</taxon>
        <taxon>Bowmanella</taxon>
    </lineage>
</organism>
<dbReference type="EMBL" id="JAFKCS010000016">
    <property type="protein sequence ID" value="MBN7821283.1"/>
    <property type="molecule type" value="Genomic_DNA"/>
</dbReference>
<dbReference type="SUPFAM" id="SSF51556">
    <property type="entry name" value="Metallo-dependent hydrolases"/>
    <property type="match status" value="1"/>
</dbReference>
<dbReference type="InterPro" id="IPR011059">
    <property type="entry name" value="Metal-dep_hydrolase_composite"/>
</dbReference>